<sequence length="103" mass="10403">MKPSLILLLGLLAAPALAQTSAEDARAQAVVLPMIEDSTQGMPGASEHVARIIAACVVAIATPEQRAALAAASGPSPELAAQVVTPLLSRPELPGCIEASARQ</sequence>
<feature type="signal peptide" evidence="1">
    <location>
        <begin position="1"/>
        <end position="18"/>
    </location>
</feature>
<evidence type="ECO:0008006" key="4">
    <source>
        <dbReference type="Google" id="ProtNLM"/>
    </source>
</evidence>
<protein>
    <recommendedName>
        <fullName evidence="4">Chlorophyllide reductase</fullName>
    </recommendedName>
</protein>
<keyword evidence="1" id="KW-0732">Signal</keyword>
<dbReference type="Proteomes" id="UP001596056">
    <property type="component" value="Unassembled WGS sequence"/>
</dbReference>
<dbReference type="RefSeq" id="WP_209838105.1">
    <property type="nucleotide sequence ID" value="NZ_JAGGJP010000002.1"/>
</dbReference>
<evidence type="ECO:0000256" key="1">
    <source>
        <dbReference type="SAM" id="SignalP"/>
    </source>
</evidence>
<name>A0ABW0S9I9_9RHOB</name>
<evidence type="ECO:0000313" key="2">
    <source>
        <dbReference type="EMBL" id="MFC5565587.1"/>
    </source>
</evidence>
<comment type="caution">
    <text evidence="2">The sequence shown here is derived from an EMBL/GenBank/DDBJ whole genome shotgun (WGS) entry which is preliminary data.</text>
</comment>
<dbReference type="EMBL" id="JBHSNA010000002">
    <property type="protein sequence ID" value="MFC5565587.1"/>
    <property type="molecule type" value="Genomic_DNA"/>
</dbReference>
<accession>A0ABW0S9I9</accession>
<reference evidence="3" key="1">
    <citation type="journal article" date="2019" name="Int. J. Syst. Evol. Microbiol.">
        <title>The Global Catalogue of Microorganisms (GCM) 10K type strain sequencing project: providing services to taxonomists for standard genome sequencing and annotation.</title>
        <authorList>
            <consortium name="The Broad Institute Genomics Platform"/>
            <consortium name="The Broad Institute Genome Sequencing Center for Infectious Disease"/>
            <person name="Wu L."/>
            <person name="Ma J."/>
        </authorList>
    </citation>
    <scope>NUCLEOTIDE SEQUENCE [LARGE SCALE GENOMIC DNA]</scope>
    <source>
        <strain evidence="3">KACC 11588</strain>
    </source>
</reference>
<organism evidence="2 3">
    <name type="scientific">Rubellimicrobium aerolatum</name>
    <dbReference type="NCBI Taxonomy" id="490979"/>
    <lineage>
        <taxon>Bacteria</taxon>
        <taxon>Pseudomonadati</taxon>
        <taxon>Pseudomonadota</taxon>
        <taxon>Alphaproteobacteria</taxon>
        <taxon>Rhodobacterales</taxon>
        <taxon>Roseobacteraceae</taxon>
        <taxon>Rubellimicrobium</taxon>
    </lineage>
</organism>
<evidence type="ECO:0000313" key="3">
    <source>
        <dbReference type="Proteomes" id="UP001596056"/>
    </source>
</evidence>
<feature type="chain" id="PRO_5047225640" description="Chlorophyllide reductase" evidence="1">
    <location>
        <begin position="19"/>
        <end position="103"/>
    </location>
</feature>
<proteinExistence type="predicted"/>
<keyword evidence="3" id="KW-1185">Reference proteome</keyword>
<gene>
    <name evidence="2" type="ORF">ACFPOC_04050</name>
</gene>